<evidence type="ECO:0000313" key="2">
    <source>
        <dbReference type="EMBL" id="TIB28164.1"/>
    </source>
</evidence>
<evidence type="ECO:0000313" key="4">
    <source>
        <dbReference type="Proteomes" id="UP000310689"/>
    </source>
</evidence>
<reference evidence="3 4" key="1">
    <citation type="submission" date="2019-03" db="EMBL/GenBank/DDBJ databases">
        <title>Sequencing 23 genomes of Wallemia ichthyophaga.</title>
        <authorList>
            <person name="Gostincar C."/>
        </authorList>
    </citation>
    <scope>NUCLEOTIDE SEQUENCE [LARGE SCALE GENOMIC DNA]</scope>
    <source>
        <strain evidence="2 4">EXF-6200</strain>
        <strain evidence="1 3">EXF-8621</strain>
    </source>
</reference>
<gene>
    <name evidence="2" type="ORF">E3P86_03908</name>
    <name evidence="1" type="ORF">E3P90_03171</name>
</gene>
<name>A0A4T0H6F7_WALIC</name>
<dbReference type="AlphaFoldDB" id="A0A4T0H6F7"/>
<evidence type="ECO:0000313" key="1">
    <source>
        <dbReference type="EMBL" id="TIB09726.1"/>
    </source>
</evidence>
<protein>
    <submittedName>
        <fullName evidence="2">Uncharacterized protein</fullName>
    </submittedName>
</protein>
<dbReference type="Proteomes" id="UP000310689">
    <property type="component" value="Unassembled WGS sequence"/>
</dbReference>
<dbReference type="EMBL" id="SPOI01000358">
    <property type="protein sequence ID" value="TIB28164.1"/>
    <property type="molecule type" value="Genomic_DNA"/>
</dbReference>
<dbReference type="Proteomes" id="UP000306954">
    <property type="component" value="Unassembled WGS sequence"/>
</dbReference>
<accession>A0A4T0H6F7</accession>
<dbReference type="EMBL" id="SPOF01000038">
    <property type="protein sequence ID" value="TIB09726.1"/>
    <property type="molecule type" value="Genomic_DNA"/>
</dbReference>
<sequence>MQSSFVATFIPQVHEEHVNRIKELIVLYGGNIRHSQNLWLEFEIDDSTLFWTSTKNDPFIRNIFKAMPVRR</sequence>
<evidence type="ECO:0000313" key="3">
    <source>
        <dbReference type="Proteomes" id="UP000306954"/>
    </source>
</evidence>
<proteinExistence type="predicted"/>
<organism evidence="2 4">
    <name type="scientific">Wallemia ichthyophaga</name>
    <dbReference type="NCBI Taxonomy" id="245174"/>
    <lineage>
        <taxon>Eukaryota</taxon>
        <taxon>Fungi</taxon>
        <taxon>Dikarya</taxon>
        <taxon>Basidiomycota</taxon>
        <taxon>Wallemiomycotina</taxon>
        <taxon>Wallemiomycetes</taxon>
        <taxon>Wallemiales</taxon>
        <taxon>Wallemiaceae</taxon>
        <taxon>Wallemia</taxon>
    </lineage>
</organism>
<comment type="caution">
    <text evidence="2">The sequence shown here is derived from an EMBL/GenBank/DDBJ whole genome shotgun (WGS) entry which is preliminary data.</text>
</comment>